<evidence type="ECO:0000256" key="1">
    <source>
        <dbReference type="SAM" id="Coils"/>
    </source>
</evidence>
<dbReference type="Gene3D" id="2.170.300.10">
    <property type="entry name" value="Tie2 ligand-binding domain superfamily"/>
    <property type="match status" value="1"/>
</dbReference>
<name>A0A6J8A5D7_MYTCO</name>
<feature type="coiled-coil region" evidence="1">
    <location>
        <begin position="130"/>
        <end position="157"/>
    </location>
</feature>
<keyword evidence="4" id="KW-1185">Reference proteome</keyword>
<evidence type="ECO:0000256" key="2">
    <source>
        <dbReference type="SAM" id="MobiDB-lite"/>
    </source>
</evidence>
<accession>A0A6J8A5D7</accession>
<dbReference type="OrthoDB" id="6182899at2759"/>
<evidence type="ECO:0000313" key="3">
    <source>
        <dbReference type="EMBL" id="CAC5361373.1"/>
    </source>
</evidence>
<dbReference type="AlphaFoldDB" id="A0A6J8A5D7"/>
<feature type="region of interest" description="Disordered" evidence="2">
    <location>
        <begin position="44"/>
        <end position="64"/>
    </location>
</feature>
<gene>
    <name evidence="3" type="ORF">MCOR_3536</name>
</gene>
<dbReference type="Proteomes" id="UP000507470">
    <property type="component" value="Unassembled WGS sequence"/>
</dbReference>
<sequence length="426" mass="47815">MGESCIECENGFYGKNCFEECGCQNNERCNKVLGCVVITETTVGNTDNNNNTDPPKQHDLQSQQTELKRVYQLTKTCSICNTQDDSSMIENNKNTSTINASCQTSTDNQPDASYLDSVASRFQESIVTSIKTLNRDLRNLESDLTATIEKVNNIKQTLKEKLATIITILSDSNVERARSDATLLEMGKNVNETSVKVEQIQKDIKVLNSLQEPSLYDLVEKSCMMIPIIKNVTQDLPKDRTKMDRVAQQVQKLGNQIKTSSEEYQSKLEEINDTIHALSESTTKPNYACKVQNKFENEKLCANIDVKKLSDKICNSDENLCTNFNEKNEHNDRSVGNSPKGNTQNKNSVGNSPKGNTQNKNSVGNSPEGNTQNKNVGHTSQTTKNPDHTRQSIDKQTNKRRSLNKQNIQKKDFIVRELSPKTNQNK</sequence>
<feature type="compositionally biased region" description="Basic and acidic residues" evidence="2">
    <location>
        <begin position="409"/>
        <end position="419"/>
    </location>
</feature>
<dbReference type="EMBL" id="CACVKT020000591">
    <property type="protein sequence ID" value="CAC5361373.1"/>
    <property type="molecule type" value="Genomic_DNA"/>
</dbReference>
<organism evidence="3 4">
    <name type="scientific">Mytilus coruscus</name>
    <name type="common">Sea mussel</name>
    <dbReference type="NCBI Taxonomy" id="42192"/>
    <lineage>
        <taxon>Eukaryota</taxon>
        <taxon>Metazoa</taxon>
        <taxon>Spiralia</taxon>
        <taxon>Lophotrochozoa</taxon>
        <taxon>Mollusca</taxon>
        <taxon>Bivalvia</taxon>
        <taxon>Autobranchia</taxon>
        <taxon>Pteriomorphia</taxon>
        <taxon>Mytilida</taxon>
        <taxon>Mytiloidea</taxon>
        <taxon>Mytilidae</taxon>
        <taxon>Mytilinae</taxon>
        <taxon>Mytilus</taxon>
    </lineage>
</organism>
<feature type="coiled-coil region" evidence="1">
    <location>
        <begin position="243"/>
        <end position="281"/>
    </location>
</feature>
<protein>
    <submittedName>
        <fullName evidence="3">Uncharacterized protein</fullName>
    </submittedName>
</protein>
<feature type="region of interest" description="Disordered" evidence="2">
    <location>
        <begin position="324"/>
        <end position="426"/>
    </location>
</feature>
<feature type="compositionally biased region" description="Polar residues" evidence="2">
    <location>
        <begin position="334"/>
        <end position="384"/>
    </location>
</feature>
<evidence type="ECO:0000313" key="4">
    <source>
        <dbReference type="Proteomes" id="UP000507470"/>
    </source>
</evidence>
<feature type="compositionally biased region" description="Basic and acidic residues" evidence="2">
    <location>
        <begin position="385"/>
        <end position="397"/>
    </location>
</feature>
<reference evidence="3 4" key="1">
    <citation type="submission" date="2020-06" db="EMBL/GenBank/DDBJ databases">
        <authorList>
            <person name="Li R."/>
            <person name="Bekaert M."/>
        </authorList>
    </citation>
    <scope>NUCLEOTIDE SEQUENCE [LARGE SCALE GENOMIC DNA]</scope>
    <source>
        <strain evidence="4">wild</strain>
    </source>
</reference>
<proteinExistence type="predicted"/>
<keyword evidence="1" id="KW-0175">Coiled coil</keyword>